<name>A0A345HRM2_9ACTN</name>
<dbReference type="InterPro" id="IPR036305">
    <property type="entry name" value="RGS_sf"/>
</dbReference>
<reference evidence="3" key="1">
    <citation type="submission" date="2018-07" db="EMBL/GenBank/DDBJ databases">
        <authorList>
            <person name="Zhao J."/>
        </authorList>
    </citation>
    <scope>NUCLEOTIDE SEQUENCE [LARGE SCALE GENOMIC DNA]</scope>
    <source>
        <strain evidence="3">GSSD-12</strain>
    </source>
</reference>
<keyword evidence="3" id="KW-1185">Reference proteome</keyword>
<feature type="domain" description="DUF4240" evidence="1">
    <location>
        <begin position="13"/>
        <end position="147"/>
    </location>
</feature>
<dbReference type="Pfam" id="PF14024">
    <property type="entry name" value="DUF4240"/>
    <property type="match status" value="1"/>
</dbReference>
<evidence type="ECO:0000259" key="1">
    <source>
        <dbReference type="Pfam" id="PF14024"/>
    </source>
</evidence>
<dbReference type="Proteomes" id="UP000253868">
    <property type="component" value="Chromosome"/>
</dbReference>
<dbReference type="AlphaFoldDB" id="A0A345HRM2"/>
<sequence length="204" mass="22899">MSDPRAIVRSVNDDAFWDLIEDTRRRSDDPDRRLDLLRDHLRSRTPAEIIGFWMCLDRARAQVDTWEMWSAAERICDGWCSDDSFWYFQFWVVGLGRAALTKVAADPDALAEIPEVRRLAVLPLSEWDDGDVPEWECLDYVAAEAFDAVTGETDGLEAALAAAGVEMSCNPEPTGEPVEIRDAAEAARRLPRLSALFPLERAAA</sequence>
<accession>A0A345HRM2</accession>
<organism evidence="2 3">
    <name type="scientific">Streptomyces paludis</name>
    <dbReference type="NCBI Taxonomy" id="2282738"/>
    <lineage>
        <taxon>Bacteria</taxon>
        <taxon>Bacillati</taxon>
        <taxon>Actinomycetota</taxon>
        <taxon>Actinomycetes</taxon>
        <taxon>Kitasatosporales</taxon>
        <taxon>Streptomycetaceae</taxon>
        <taxon>Streptomyces</taxon>
    </lineage>
</organism>
<evidence type="ECO:0000313" key="2">
    <source>
        <dbReference type="EMBL" id="AXG79346.1"/>
    </source>
</evidence>
<dbReference type="SUPFAM" id="SSF48097">
    <property type="entry name" value="Regulator of G-protein signaling, RGS"/>
    <property type="match status" value="1"/>
</dbReference>
<dbReference type="InterPro" id="IPR025334">
    <property type="entry name" value="DUF4240"/>
</dbReference>
<dbReference type="OrthoDB" id="6200718at2"/>
<gene>
    <name evidence="2" type="ORF">DVK44_18690</name>
</gene>
<evidence type="ECO:0000313" key="3">
    <source>
        <dbReference type="Proteomes" id="UP000253868"/>
    </source>
</evidence>
<dbReference type="EMBL" id="CP031194">
    <property type="protein sequence ID" value="AXG79346.1"/>
    <property type="molecule type" value="Genomic_DNA"/>
</dbReference>
<dbReference type="KEGG" id="spad:DVK44_18690"/>
<proteinExistence type="predicted"/>
<protein>
    <submittedName>
        <fullName evidence="2">DUF4240 domain-containing protein</fullName>
    </submittedName>
</protein>